<protein>
    <recommendedName>
        <fullName evidence="3">DUF223 domain-containing protein</fullName>
    </recommendedName>
</protein>
<dbReference type="Gene3D" id="2.40.50.140">
    <property type="entry name" value="Nucleic acid-binding proteins"/>
    <property type="match status" value="1"/>
</dbReference>
<dbReference type="Proteomes" id="UP000289738">
    <property type="component" value="Chromosome A05"/>
</dbReference>
<organism evidence="1 2">
    <name type="scientific">Arachis hypogaea</name>
    <name type="common">Peanut</name>
    <dbReference type="NCBI Taxonomy" id="3818"/>
    <lineage>
        <taxon>Eukaryota</taxon>
        <taxon>Viridiplantae</taxon>
        <taxon>Streptophyta</taxon>
        <taxon>Embryophyta</taxon>
        <taxon>Tracheophyta</taxon>
        <taxon>Spermatophyta</taxon>
        <taxon>Magnoliopsida</taxon>
        <taxon>eudicotyledons</taxon>
        <taxon>Gunneridae</taxon>
        <taxon>Pentapetalae</taxon>
        <taxon>rosids</taxon>
        <taxon>fabids</taxon>
        <taxon>Fabales</taxon>
        <taxon>Fabaceae</taxon>
        <taxon>Papilionoideae</taxon>
        <taxon>50 kb inversion clade</taxon>
        <taxon>dalbergioids sensu lato</taxon>
        <taxon>Dalbergieae</taxon>
        <taxon>Pterocarpus clade</taxon>
        <taxon>Arachis</taxon>
    </lineage>
</organism>
<evidence type="ECO:0000313" key="2">
    <source>
        <dbReference type="Proteomes" id="UP000289738"/>
    </source>
</evidence>
<gene>
    <name evidence="1" type="ORF">Ahy_A05g025617</name>
</gene>
<accession>A0A445D952</accession>
<keyword evidence="2" id="KW-1185">Reference proteome</keyword>
<dbReference type="InterPro" id="IPR012340">
    <property type="entry name" value="NA-bd_OB-fold"/>
</dbReference>
<evidence type="ECO:0008006" key="3">
    <source>
        <dbReference type="Google" id="ProtNLM"/>
    </source>
</evidence>
<evidence type="ECO:0000313" key="1">
    <source>
        <dbReference type="EMBL" id="RYR59691.1"/>
    </source>
</evidence>
<reference evidence="1 2" key="1">
    <citation type="submission" date="2019-01" db="EMBL/GenBank/DDBJ databases">
        <title>Sequencing of cultivated peanut Arachis hypogaea provides insights into genome evolution and oil improvement.</title>
        <authorList>
            <person name="Chen X."/>
        </authorList>
    </citation>
    <scope>NUCLEOTIDE SEQUENCE [LARGE SCALE GENOMIC DNA]</scope>
    <source>
        <strain evidence="2">cv. Fuhuasheng</strain>
        <tissue evidence="1">Leaves</tissue>
    </source>
</reference>
<dbReference type="EMBL" id="SDMP01000005">
    <property type="protein sequence ID" value="RYR59691.1"/>
    <property type="molecule type" value="Genomic_DNA"/>
</dbReference>
<name>A0A445D952_ARAHY</name>
<sequence length="143" mass="16541">MVEMVAMDEVVMLSFAKYSTNKTFFINLKLSHMCRVIVSNAQLGVLTEDVIGLLTTKGDIIEFSRNKNKSINIVVELDDREGHGKIRWILWEELATRLVKHIEKQEISEYIIIMKFAKFNMFKGTMGISNTNYNSILYINPNF</sequence>
<comment type="caution">
    <text evidence="1">The sequence shown here is derived from an EMBL/GenBank/DDBJ whole genome shotgun (WGS) entry which is preliminary data.</text>
</comment>
<dbReference type="SUPFAM" id="SSF50249">
    <property type="entry name" value="Nucleic acid-binding proteins"/>
    <property type="match status" value="1"/>
</dbReference>
<proteinExistence type="predicted"/>
<dbReference type="AlphaFoldDB" id="A0A445D952"/>